<keyword evidence="1" id="KW-1015">Disulfide bond</keyword>
<dbReference type="Pfam" id="PF09113">
    <property type="entry name" value="N-glycanase_C"/>
    <property type="match status" value="1"/>
</dbReference>
<dbReference type="PROSITE" id="PS51257">
    <property type="entry name" value="PROKAR_LIPOPROTEIN"/>
    <property type="match status" value="1"/>
</dbReference>
<dbReference type="Gene3D" id="2.60.120.230">
    <property type="match status" value="1"/>
</dbReference>
<dbReference type="InterPro" id="IPR015197">
    <property type="entry name" value="PngaseF_C"/>
</dbReference>
<sequence length="534" mass="58525">MKKTTTQFFTFIAAFLMLISCNKDEDEAGITSLTLSATATTVQVGDGTILTVLSNTNVDLTSVATFYVNDTQIASNIFVPETAGEYKVVAKYIVGDQTLTSNEITINATAVPITGITVTATPEIIEIGQNFTLGVVASNMAQLSAGVTYYVNDTAIASNIFTPTQTGSYTIKATYDNNGQLLTASPITVTVTPVMTEVTIFNKVVFYDGYAATVSNPVQAGTIRKSNAAYVTKLTPTQIASLSNKLKLKVTIGALCDNYDRIGGVFINMVDKGTAFTVDNVTKRLEVGRFITPFMNKNISPKEVDYIFDTDNLALLFNDPAINDLYDFWIELNVFGVPYAAQTQVSGCQGRIDVFEGTLKFISTDESYDHINQLFVPIVTYQELKNYDLSGTDVLGQTVRTYSFNVASNITNAKLYVITSNHGANANGEEYNRREHFISFDNSLIDTYIPGGKSCEPFRVYNTQGNGIYGPTPRTLAQWLSFNNWCPGDIIPIRVYDLQNVNQGNHTFKIEVPDAVFANNEGYFPVSVYLQGDL</sequence>
<evidence type="ECO:0000259" key="2">
    <source>
        <dbReference type="SMART" id="SM01290"/>
    </source>
</evidence>
<evidence type="ECO:0000313" key="4">
    <source>
        <dbReference type="Proteomes" id="UP001255185"/>
    </source>
</evidence>
<dbReference type="InterPro" id="IPR017868">
    <property type="entry name" value="Filamin/ABP280_repeat-like"/>
</dbReference>
<gene>
    <name evidence="3" type="ORF">J2X31_001938</name>
</gene>
<dbReference type="Pfam" id="PF09112">
    <property type="entry name" value="N-glycanase_N"/>
    <property type="match status" value="1"/>
</dbReference>
<evidence type="ECO:0000313" key="3">
    <source>
        <dbReference type="EMBL" id="MDR6967924.1"/>
    </source>
</evidence>
<dbReference type="InterPro" id="IPR014784">
    <property type="entry name" value="Cu2_ascorb_mOase-like_C"/>
</dbReference>
<dbReference type="EMBL" id="JAVDVI010000007">
    <property type="protein sequence ID" value="MDR6967924.1"/>
    <property type="molecule type" value="Genomic_DNA"/>
</dbReference>
<evidence type="ECO:0000256" key="1">
    <source>
        <dbReference type="ARBA" id="ARBA00023157"/>
    </source>
</evidence>
<reference evidence="3 4" key="1">
    <citation type="submission" date="2023-07" db="EMBL/GenBank/DDBJ databases">
        <title>Sorghum-associated microbial communities from plants grown in Nebraska, USA.</title>
        <authorList>
            <person name="Schachtman D."/>
        </authorList>
    </citation>
    <scope>NUCLEOTIDE SEQUENCE [LARGE SCALE GENOMIC DNA]</scope>
    <source>
        <strain evidence="3 4">3773</strain>
    </source>
</reference>
<dbReference type="PROSITE" id="PS50194">
    <property type="entry name" value="FILAMIN_REPEAT"/>
    <property type="match status" value="1"/>
</dbReference>
<dbReference type="InterPro" id="IPR015196">
    <property type="entry name" value="PngaseF_N"/>
</dbReference>
<dbReference type="Proteomes" id="UP001255185">
    <property type="component" value="Unassembled WGS sequence"/>
</dbReference>
<keyword evidence="4" id="KW-1185">Reference proteome</keyword>
<name>A0ABU1TPN9_9FLAO</name>
<protein>
    <recommendedName>
        <fullName evidence="2">Peptide-N-glycosidase F N-terminal domain-containing protein</fullName>
    </recommendedName>
</protein>
<dbReference type="RefSeq" id="WP_310026297.1">
    <property type="nucleotide sequence ID" value="NZ_JAVDVI010000007.1"/>
</dbReference>
<feature type="domain" description="Peptide-N-glycosidase F N-terminal" evidence="2">
    <location>
        <begin position="197"/>
        <end position="347"/>
    </location>
</feature>
<accession>A0ABU1TPN9</accession>
<comment type="caution">
    <text evidence="3">The sequence shown here is derived from an EMBL/GenBank/DDBJ whole genome shotgun (WGS) entry which is preliminary data.</text>
</comment>
<dbReference type="InterPro" id="IPR008977">
    <property type="entry name" value="PHM/PNGase_F_dom_sf"/>
</dbReference>
<dbReference type="SUPFAM" id="SSF49742">
    <property type="entry name" value="PHM/PNGase F"/>
    <property type="match status" value="1"/>
</dbReference>
<organism evidence="3 4">
    <name type="scientific">Flavobacterium arsenatis</name>
    <dbReference type="NCBI Taxonomy" id="1484332"/>
    <lineage>
        <taxon>Bacteria</taxon>
        <taxon>Pseudomonadati</taxon>
        <taxon>Bacteroidota</taxon>
        <taxon>Flavobacteriia</taxon>
        <taxon>Flavobacteriales</taxon>
        <taxon>Flavobacteriaceae</taxon>
        <taxon>Flavobacterium</taxon>
    </lineage>
</organism>
<proteinExistence type="predicted"/>
<dbReference type="SMART" id="SM01290">
    <property type="entry name" value="N-glycanase_N"/>
    <property type="match status" value="1"/>
</dbReference>